<dbReference type="STRING" id="1400520.LFAB_15480"/>
<feature type="domain" description="Nucleotidyl transferase" evidence="7">
    <location>
        <begin position="6"/>
        <end position="153"/>
    </location>
</feature>
<dbReference type="PANTHER" id="PTHR43197">
    <property type="entry name" value="UTP--GLUCOSE-1-PHOSPHATE URIDYLYLTRANSFERASE"/>
    <property type="match status" value="1"/>
</dbReference>
<evidence type="ECO:0000313" key="9">
    <source>
        <dbReference type="Proteomes" id="UP000019247"/>
    </source>
</evidence>
<keyword evidence="4 8" id="KW-0808">Transferase</keyword>
<dbReference type="Proteomes" id="UP000019247">
    <property type="component" value="Unassembled WGS sequence"/>
</dbReference>
<dbReference type="GO" id="GO:0006011">
    <property type="term" value="P:UDP-alpha-D-glucose metabolic process"/>
    <property type="evidence" value="ECO:0007669"/>
    <property type="project" value="InterPro"/>
</dbReference>
<dbReference type="InterPro" id="IPR029044">
    <property type="entry name" value="Nucleotide-diphossugar_trans"/>
</dbReference>
<dbReference type="eggNOG" id="COG1210">
    <property type="taxonomic scope" value="Bacteria"/>
</dbReference>
<evidence type="ECO:0000313" key="8">
    <source>
        <dbReference type="EMBL" id="ETY72839.1"/>
    </source>
</evidence>
<dbReference type="AlphaFoldDB" id="W6T4L7"/>
<comment type="similarity">
    <text evidence="2">Belongs to the UDPGP type 2 family.</text>
</comment>
<evidence type="ECO:0000256" key="1">
    <source>
        <dbReference type="ARBA" id="ARBA00005136"/>
    </source>
</evidence>
<dbReference type="Pfam" id="PF00483">
    <property type="entry name" value="NTP_transferase"/>
    <property type="match status" value="1"/>
</dbReference>
<accession>W6T4L7</accession>
<proteinExistence type="inferred from homology"/>
<reference evidence="8 9" key="1">
    <citation type="journal article" date="2014" name="Genome Announc.">
        <title>Genome Sequence of Lactobacillus fabifermentans Strain T30PCM01, Isolated from Fermenting Grape Marc.</title>
        <authorList>
            <person name="Treu L."/>
            <person name="Vendramin V."/>
            <person name="Bovo B."/>
            <person name="Giacomini A."/>
            <person name="Corich V."/>
            <person name="Campanaro S."/>
        </authorList>
    </citation>
    <scope>NUCLEOTIDE SEQUENCE [LARGE SCALE GENOMIC DNA]</scope>
    <source>
        <strain evidence="8 9">T30PCM01</strain>
    </source>
</reference>
<dbReference type="PATRIC" id="fig|1400520.3.peg.3037"/>
<comment type="pathway">
    <text evidence="1">Carbohydrate metabolism; nucleotide-sugar metabolism.</text>
</comment>
<keyword evidence="5 8" id="KW-0548">Nucleotidyltransferase</keyword>
<dbReference type="RefSeq" id="WP_051502084.1">
    <property type="nucleotide sequence ID" value="NZ_KK036526.1"/>
</dbReference>
<dbReference type="PANTHER" id="PTHR43197:SF1">
    <property type="entry name" value="UTP--GLUCOSE-1-PHOSPHATE URIDYLYLTRANSFERASE"/>
    <property type="match status" value="1"/>
</dbReference>
<evidence type="ECO:0000256" key="2">
    <source>
        <dbReference type="ARBA" id="ARBA00006890"/>
    </source>
</evidence>
<dbReference type="HOGENOM" id="CLU_029499_1_2_9"/>
<dbReference type="Gene3D" id="3.90.550.10">
    <property type="entry name" value="Spore Coat Polysaccharide Biosynthesis Protein SpsA, Chain A"/>
    <property type="match status" value="1"/>
</dbReference>
<gene>
    <name evidence="8" type="ORF">LFAB_15480</name>
</gene>
<dbReference type="UniPathway" id="UPA00215"/>
<sequence length="314" mass="33288">MKKINKAIILAAGLGTRLLPATKTTPAALLPVGGQPLIQHLVTEIQQAGVQQILIVTADSAIEDYFDDNSTLNAALSTRSQFATLKTLTPTTPANLYFVRQAQPRGAGDALLAAQNFVGDEPCLVLTTNTLTSGHPNLTKQLLRTFNRLGAPLVAVTAATAPTVSSLNAPHTLKITALASLASQTTLDLAGQRDLGRYVLTPEIFTNLASQRATVRSESTLTDAIAALNQTQRVFTATVTGATYAVDDPLSFAETNLAFSWQQPALATQLQQYAANATAPQVAPAFRPSTKNSCGVNPHRRLKSAIKKRLSYGS</sequence>
<dbReference type="GO" id="GO:0003983">
    <property type="term" value="F:UTP:glucose-1-phosphate uridylyltransferase activity"/>
    <property type="evidence" value="ECO:0007669"/>
    <property type="project" value="UniProtKB-EC"/>
</dbReference>
<organism evidence="8 9">
    <name type="scientific">Lactiplantibacillus fabifermentans T30PCM01</name>
    <dbReference type="NCBI Taxonomy" id="1400520"/>
    <lineage>
        <taxon>Bacteria</taxon>
        <taxon>Bacillati</taxon>
        <taxon>Bacillota</taxon>
        <taxon>Bacilli</taxon>
        <taxon>Lactobacillales</taxon>
        <taxon>Lactobacillaceae</taxon>
        <taxon>Lactiplantibacillus</taxon>
    </lineage>
</organism>
<dbReference type="InterPro" id="IPR005771">
    <property type="entry name" value="GalU_uridylyltTrfase_bac/arc"/>
</dbReference>
<dbReference type="InterPro" id="IPR005835">
    <property type="entry name" value="NTP_transferase_dom"/>
</dbReference>
<comment type="catalytic activity">
    <reaction evidence="6">
        <text>alpha-D-glucose 1-phosphate + UTP + H(+) = UDP-alpha-D-glucose + diphosphate</text>
        <dbReference type="Rhea" id="RHEA:19889"/>
        <dbReference type="ChEBI" id="CHEBI:15378"/>
        <dbReference type="ChEBI" id="CHEBI:33019"/>
        <dbReference type="ChEBI" id="CHEBI:46398"/>
        <dbReference type="ChEBI" id="CHEBI:58601"/>
        <dbReference type="ChEBI" id="CHEBI:58885"/>
        <dbReference type="EC" id="2.7.7.9"/>
    </reaction>
</comment>
<dbReference type="SUPFAM" id="SSF53448">
    <property type="entry name" value="Nucleotide-diphospho-sugar transferases"/>
    <property type="match status" value="1"/>
</dbReference>
<dbReference type="EC" id="2.7.7.9" evidence="3"/>
<dbReference type="EMBL" id="AWWK01000078">
    <property type="protein sequence ID" value="ETY72839.1"/>
    <property type="molecule type" value="Genomic_DNA"/>
</dbReference>
<evidence type="ECO:0000256" key="5">
    <source>
        <dbReference type="ARBA" id="ARBA00022695"/>
    </source>
</evidence>
<evidence type="ECO:0000256" key="4">
    <source>
        <dbReference type="ARBA" id="ARBA00022679"/>
    </source>
</evidence>
<evidence type="ECO:0000259" key="7">
    <source>
        <dbReference type="Pfam" id="PF00483"/>
    </source>
</evidence>
<protein>
    <recommendedName>
        <fullName evidence="3">UTP--glucose-1-phosphate uridylyltransferase</fullName>
        <ecNumber evidence="3">2.7.7.9</ecNumber>
    </recommendedName>
</protein>
<name>W6T4L7_9LACO</name>
<evidence type="ECO:0000256" key="3">
    <source>
        <dbReference type="ARBA" id="ARBA00012415"/>
    </source>
</evidence>
<comment type="caution">
    <text evidence="8">The sequence shown here is derived from an EMBL/GenBank/DDBJ whole genome shotgun (WGS) entry which is preliminary data.</text>
</comment>
<evidence type="ECO:0000256" key="6">
    <source>
        <dbReference type="ARBA" id="ARBA00048128"/>
    </source>
</evidence>